<evidence type="ECO:0000313" key="2">
    <source>
        <dbReference type="EMBL" id="MEW5288268.1"/>
    </source>
</evidence>
<dbReference type="Proteomes" id="UP001554567">
    <property type="component" value="Unassembled WGS sequence"/>
</dbReference>
<dbReference type="RefSeq" id="WP_367166688.1">
    <property type="nucleotide sequence ID" value="NZ_JBFKZN010000002.1"/>
</dbReference>
<evidence type="ECO:0000256" key="1">
    <source>
        <dbReference type="SAM" id="Coils"/>
    </source>
</evidence>
<comment type="caution">
    <text evidence="2">The sequence shown here is derived from an EMBL/GenBank/DDBJ whole genome shotgun (WGS) entry which is preliminary data.</text>
</comment>
<evidence type="ECO:0000313" key="3">
    <source>
        <dbReference type="Proteomes" id="UP001554567"/>
    </source>
</evidence>
<keyword evidence="1" id="KW-0175">Coiled coil</keyword>
<feature type="coiled-coil region" evidence="1">
    <location>
        <begin position="39"/>
        <end position="66"/>
    </location>
</feature>
<organism evidence="2 3">
    <name type="scientific">Erwinia papayae</name>
    <dbReference type="NCBI Taxonomy" id="206499"/>
    <lineage>
        <taxon>Bacteria</taxon>
        <taxon>Pseudomonadati</taxon>
        <taxon>Pseudomonadota</taxon>
        <taxon>Gammaproteobacteria</taxon>
        <taxon>Enterobacterales</taxon>
        <taxon>Erwiniaceae</taxon>
        <taxon>Erwinia</taxon>
    </lineage>
</organism>
<name>A0ABV3MXH4_9GAMM</name>
<proteinExistence type="predicted"/>
<keyword evidence="3" id="KW-1185">Reference proteome</keyword>
<sequence>MVQFWSNKDELYAKVSVSLVKTINLKPRQGWIRSSEAVSAEVTKELSRLSNENAVLRTELDGLRKAASEHSDAVAEVVKIMDANKRKIKVRKTANWDGAEKFNTTLLIVFLIAAPNLINENSSSEISRNIALGYHGTGYYKSWPVGKNIITALIADWVALDIVEPSRKKHSVNDENKYWSLTDIGKQVLKRAHRIQLEEGMIPESDPQEDQS</sequence>
<gene>
    <name evidence="2" type="ORF">ABW286_03580</name>
</gene>
<accession>A0ABV3MXH4</accession>
<protein>
    <submittedName>
        <fullName evidence="2">Uncharacterized protein</fullName>
    </submittedName>
</protein>
<dbReference type="EMBL" id="JBFKZN010000002">
    <property type="protein sequence ID" value="MEW5288268.1"/>
    <property type="molecule type" value="Genomic_DNA"/>
</dbReference>
<reference evidence="2 3" key="1">
    <citation type="submission" date="2024-07" db="EMBL/GenBank/DDBJ databases">
        <authorList>
            <person name="Dulla G.F.J."/>
            <person name="Delorm J.G."/>
        </authorList>
    </citation>
    <scope>NUCLEOTIDE SEQUENCE [LARGE SCALE GENOMIC DNA]</scope>
    <source>
        <strain evidence="2 3">JGD 233</strain>
    </source>
</reference>